<reference evidence="2" key="1">
    <citation type="submission" date="2020-07" db="EMBL/GenBank/DDBJ databases">
        <title>Huge and variable diversity of episymbiotic CPR bacteria and DPANN archaea in groundwater ecosystems.</title>
        <authorList>
            <person name="He C.Y."/>
            <person name="Keren R."/>
            <person name="Whittaker M."/>
            <person name="Farag I.F."/>
            <person name="Doudna J."/>
            <person name="Cate J.H.D."/>
            <person name="Banfield J.F."/>
        </authorList>
    </citation>
    <scope>NUCLEOTIDE SEQUENCE</scope>
    <source>
        <strain evidence="2">NC_groundwater_1813_Pr3_B-0.1um_71_17</strain>
    </source>
</reference>
<feature type="region of interest" description="Disordered" evidence="1">
    <location>
        <begin position="32"/>
        <end position="91"/>
    </location>
</feature>
<evidence type="ECO:0000313" key="3">
    <source>
        <dbReference type="Proteomes" id="UP000696931"/>
    </source>
</evidence>
<dbReference type="AlphaFoldDB" id="A0A933SDN7"/>
<dbReference type="Proteomes" id="UP000696931">
    <property type="component" value="Unassembled WGS sequence"/>
</dbReference>
<feature type="compositionally biased region" description="Low complexity" evidence="1">
    <location>
        <begin position="57"/>
        <end position="70"/>
    </location>
</feature>
<dbReference type="EMBL" id="JACRIW010000084">
    <property type="protein sequence ID" value="MBI5170212.1"/>
    <property type="molecule type" value="Genomic_DNA"/>
</dbReference>
<accession>A0A933SDN7</accession>
<gene>
    <name evidence="2" type="ORF">HZA61_12050</name>
</gene>
<protein>
    <submittedName>
        <fullName evidence="2">Uncharacterized protein</fullName>
    </submittedName>
</protein>
<comment type="caution">
    <text evidence="2">The sequence shown here is derived from an EMBL/GenBank/DDBJ whole genome shotgun (WGS) entry which is preliminary data.</text>
</comment>
<proteinExistence type="predicted"/>
<sequence>MHRFHLNRLWTLLLALFLSVAGLSVLSNVARSDSGNGGWSGDDEGEIHVPDQPPPTGSGDPDSPSNGGKPTTRPSVNGGRVGVFANRGAGDASGYAASAWSIRVRLMMHALRAYYLRW</sequence>
<evidence type="ECO:0000313" key="2">
    <source>
        <dbReference type="EMBL" id="MBI5170212.1"/>
    </source>
</evidence>
<organism evidence="2 3">
    <name type="scientific">Eiseniibacteriota bacterium</name>
    <dbReference type="NCBI Taxonomy" id="2212470"/>
    <lineage>
        <taxon>Bacteria</taxon>
        <taxon>Candidatus Eiseniibacteriota</taxon>
    </lineage>
</organism>
<name>A0A933SDN7_UNCEI</name>
<evidence type="ECO:0000256" key="1">
    <source>
        <dbReference type="SAM" id="MobiDB-lite"/>
    </source>
</evidence>